<protein>
    <submittedName>
        <fullName evidence="2">Uncharacterized protein</fullName>
    </submittedName>
</protein>
<feature type="chain" id="PRO_5015721177" evidence="1">
    <location>
        <begin position="17"/>
        <end position="312"/>
    </location>
</feature>
<dbReference type="Proteomes" id="UP000238823">
    <property type="component" value="Unassembled WGS sequence"/>
</dbReference>
<feature type="signal peptide" evidence="1">
    <location>
        <begin position="1"/>
        <end position="16"/>
    </location>
</feature>
<dbReference type="PROSITE" id="PS51257">
    <property type="entry name" value="PROKAR_LIPOPROTEIN"/>
    <property type="match status" value="1"/>
</dbReference>
<keyword evidence="1" id="KW-0732">Signal</keyword>
<gene>
    <name evidence="2" type="ORF">ENSA7_74250</name>
</gene>
<evidence type="ECO:0000313" key="3">
    <source>
        <dbReference type="Proteomes" id="UP000238823"/>
    </source>
</evidence>
<accession>A0A2S9XQZ6</accession>
<dbReference type="RefSeq" id="WP_146158583.1">
    <property type="nucleotide sequence ID" value="NZ_PVNL01000138.1"/>
</dbReference>
<sequence>MTSSKLLCLVSLLSLAACDIPSKSIGDDDGGSTTDVDEGGDNGDGDPADCEALCGSFERECEYDACCSCAMAGGSLIIYESYPPQYACDMANGPLPGWESPICDWGNCEDQVSELAIDEVFEPAGVTPQQVIDVIGPPMETSHVWDDADVQLNVPGPMTVVSFTATPTGTYRGVEGIWVPPEDLPNLEGECSSRVEVDVDVSLTTTDGALNEAFEGVVYSSGDANLDFNSPGVALRHYFASDGGFNGTLELSAPDAQSTLDPEAQLNVQFGRIDDGGDPPERFGSLTVGVEVITDEWAGYGWAEFGLWWDEG</sequence>
<comment type="caution">
    <text evidence="2">The sequence shown here is derived from an EMBL/GenBank/DDBJ whole genome shotgun (WGS) entry which is preliminary data.</text>
</comment>
<reference evidence="2 3" key="1">
    <citation type="submission" date="2018-03" db="EMBL/GenBank/DDBJ databases">
        <title>Draft Genome Sequences of the Obligatory Marine Myxobacteria Enhygromyxa salina SWB007.</title>
        <authorList>
            <person name="Poehlein A."/>
            <person name="Moghaddam J.A."/>
            <person name="Harms H."/>
            <person name="Alanjari M."/>
            <person name="Koenig G.M."/>
            <person name="Daniel R."/>
            <person name="Schaeberle T.F."/>
        </authorList>
    </citation>
    <scope>NUCLEOTIDE SEQUENCE [LARGE SCALE GENOMIC DNA]</scope>
    <source>
        <strain evidence="2 3">SWB007</strain>
    </source>
</reference>
<evidence type="ECO:0000313" key="2">
    <source>
        <dbReference type="EMBL" id="PRP95111.1"/>
    </source>
</evidence>
<proteinExistence type="predicted"/>
<organism evidence="2 3">
    <name type="scientific">Enhygromyxa salina</name>
    <dbReference type="NCBI Taxonomy" id="215803"/>
    <lineage>
        <taxon>Bacteria</taxon>
        <taxon>Pseudomonadati</taxon>
        <taxon>Myxococcota</taxon>
        <taxon>Polyangia</taxon>
        <taxon>Nannocystales</taxon>
        <taxon>Nannocystaceae</taxon>
        <taxon>Enhygromyxa</taxon>
    </lineage>
</organism>
<name>A0A2S9XQZ6_9BACT</name>
<dbReference type="AlphaFoldDB" id="A0A2S9XQZ6"/>
<evidence type="ECO:0000256" key="1">
    <source>
        <dbReference type="SAM" id="SignalP"/>
    </source>
</evidence>
<dbReference type="EMBL" id="PVNL01000138">
    <property type="protein sequence ID" value="PRP95111.1"/>
    <property type="molecule type" value="Genomic_DNA"/>
</dbReference>